<feature type="domain" description="AAA+ ATPase" evidence="4">
    <location>
        <begin position="45"/>
        <end position="177"/>
    </location>
</feature>
<evidence type="ECO:0000313" key="6">
    <source>
        <dbReference type="Proteomes" id="UP000326994"/>
    </source>
</evidence>
<dbReference type="AlphaFoldDB" id="A0A5J4FW65"/>
<reference evidence="5 6" key="1">
    <citation type="submission" date="2019-08" db="EMBL/GenBank/DDBJ databases">
        <title>Ulvibacter marinistellae sp. nov., isolated from a starfish, Patiria pectinifera.</title>
        <authorList>
            <person name="Kawano K."/>
            <person name="Ushijima N."/>
            <person name="Kihara M."/>
            <person name="Itoh H."/>
        </authorList>
    </citation>
    <scope>NUCLEOTIDE SEQUENCE [LARGE SCALE GENOMIC DNA]</scope>
    <source>
        <strain evidence="5 6">KK4</strain>
    </source>
</reference>
<dbReference type="PANTHER" id="PTHR23073">
    <property type="entry name" value="26S PROTEASOME REGULATORY SUBUNIT"/>
    <property type="match status" value="1"/>
</dbReference>
<dbReference type="InterPro" id="IPR027417">
    <property type="entry name" value="P-loop_NTPase"/>
</dbReference>
<dbReference type="OrthoDB" id="7438987at2"/>
<dbReference type="EMBL" id="BKCF01000001">
    <property type="protein sequence ID" value="GEQ85422.1"/>
    <property type="molecule type" value="Genomic_DNA"/>
</dbReference>
<accession>A0A5J4FW65</accession>
<keyword evidence="3" id="KW-0067">ATP-binding</keyword>
<evidence type="ECO:0000259" key="4">
    <source>
        <dbReference type="SMART" id="SM00382"/>
    </source>
</evidence>
<dbReference type="InterPro" id="IPR003959">
    <property type="entry name" value="ATPase_AAA_core"/>
</dbReference>
<comment type="similarity">
    <text evidence="1">Belongs to the AAA ATPase family.</text>
</comment>
<name>A0A5J4FW65_9FLAO</name>
<gene>
    <name evidence="5" type="ORF">ULMS_09300</name>
</gene>
<dbReference type="Pfam" id="PF00004">
    <property type="entry name" value="AAA"/>
    <property type="match status" value="1"/>
</dbReference>
<dbReference type="GO" id="GO:0016887">
    <property type="term" value="F:ATP hydrolysis activity"/>
    <property type="evidence" value="ECO:0007669"/>
    <property type="project" value="InterPro"/>
</dbReference>
<sequence length="196" mass="22754">MNPKFLPKKITSTLTWRQLLINEKEFRLIKKLETRLNKQVLESNKSHLALFHGPPGTGKTLTASLLGKYTGRDVYRVDLFLVISKYIGETEKNLATIFQKLLSKDAILFFDEADAIFGKRTAVRDAHDKFANQEVSYLLQKIENHPGLVIFSVATLKNIDDSFTRRFETIVAFKHLSVMQRSMFKFKNYFRTFIRS</sequence>
<comment type="caution">
    <text evidence="5">The sequence shown here is derived from an EMBL/GenBank/DDBJ whole genome shotgun (WGS) entry which is preliminary data.</text>
</comment>
<keyword evidence="6" id="KW-1185">Reference proteome</keyword>
<dbReference type="Gene3D" id="3.40.50.300">
    <property type="entry name" value="P-loop containing nucleotide triphosphate hydrolases"/>
    <property type="match status" value="1"/>
</dbReference>
<evidence type="ECO:0000256" key="1">
    <source>
        <dbReference type="ARBA" id="ARBA00006914"/>
    </source>
</evidence>
<evidence type="ECO:0000313" key="5">
    <source>
        <dbReference type="EMBL" id="GEQ85422.1"/>
    </source>
</evidence>
<dbReference type="CDD" id="cd19481">
    <property type="entry name" value="RecA-like_protease"/>
    <property type="match status" value="1"/>
</dbReference>
<dbReference type="GO" id="GO:0005524">
    <property type="term" value="F:ATP binding"/>
    <property type="evidence" value="ECO:0007669"/>
    <property type="project" value="UniProtKB-KW"/>
</dbReference>
<dbReference type="RefSeq" id="WP_151893343.1">
    <property type="nucleotide sequence ID" value="NZ_BKCF01000001.1"/>
</dbReference>
<organism evidence="5 6">
    <name type="scientific">Patiriisocius marinistellae</name>
    <dbReference type="NCBI Taxonomy" id="2494560"/>
    <lineage>
        <taxon>Bacteria</taxon>
        <taxon>Pseudomonadati</taxon>
        <taxon>Bacteroidota</taxon>
        <taxon>Flavobacteriia</taxon>
        <taxon>Flavobacteriales</taxon>
        <taxon>Flavobacteriaceae</taxon>
        <taxon>Patiriisocius</taxon>
    </lineage>
</organism>
<evidence type="ECO:0000256" key="2">
    <source>
        <dbReference type="ARBA" id="ARBA00022741"/>
    </source>
</evidence>
<dbReference type="SMART" id="SM00382">
    <property type="entry name" value="AAA"/>
    <property type="match status" value="1"/>
</dbReference>
<proteinExistence type="inferred from homology"/>
<dbReference type="SUPFAM" id="SSF52540">
    <property type="entry name" value="P-loop containing nucleoside triphosphate hydrolases"/>
    <property type="match status" value="1"/>
</dbReference>
<dbReference type="InterPro" id="IPR050221">
    <property type="entry name" value="26S_Proteasome_ATPase"/>
</dbReference>
<evidence type="ECO:0000256" key="3">
    <source>
        <dbReference type="ARBA" id="ARBA00022840"/>
    </source>
</evidence>
<protein>
    <recommendedName>
        <fullName evidence="4">AAA+ ATPase domain-containing protein</fullName>
    </recommendedName>
</protein>
<keyword evidence="2" id="KW-0547">Nucleotide-binding</keyword>
<dbReference type="InterPro" id="IPR003593">
    <property type="entry name" value="AAA+_ATPase"/>
</dbReference>
<dbReference type="Proteomes" id="UP000326994">
    <property type="component" value="Unassembled WGS sequence"/>
</dbReference>